<dbReference type="GO" id="GO:0005886">
    <property type="term" value="C:plasma membrane"/>
    <property type="evidence" value="ECO:0007669"/>
    <property type="project" value="UniProtKB-SubCell"/>
</dbReference>
<comment type="subcellular location">
    <subcellularLocation>
        <location evidence="1">Cell membrane</location>
        <topology evidence="1">Multi-pass membrane protein</topology>
    </subcellularLocation>
</comment>
<evidence type="ECO:0000256" key="3">
    <source>
        <dbReference type="ARBA" id="ARBA00022692"/>
    </source>
</evidence>
<organism evidence="9 10">
    <name type="scientific">Trichuris muris</name>
    <name type="common">Mouse whipworm</name>
    <dbReference type="NCBI Taxonomy" id="70415"/>
    <lineage>
        <taxon>Eukaryota</taxon>
        <taxon>Metazoa</taxon>
        <taxon>Ecdysozoa</taxon>
        <taxon>Nematoda</taxon>
        <taxon>Enoplea</taxon>
        <taxon>Dorylaimia</taxon>
        <taxon>Trichinellida</taxon>
        <taxon>Trichuridae</taxon>
        <taxon>Trichuris</taxon>
    </lineage>
</organism>
<dbReference type="InterPro" id="IPR009539">
    <property type="entry name" value="VANGL"/>
</dbReference>
<name>A0A5S6QJB5_TRIMR</name>
<keyword evidence="2 7" id="KW-1003">Cell membrane</keyword>
<evidence type="ECO:0000256" key="2">
    <source>
        <dbReference type="ARBA" id="ARBA00022475"/>
    </source>
</evidence>
<dbReference type="Proteomes" id="UP000046395">
    <property type="component" value="Unassembled WGS sequence"/>
</dbReference>
<evidence type="ECO:0000256" key="7">
    <source>
        <dbReference type="PIRNR" id="PIRNR007991"/>
    </source>
</evidence>
<dbReference type="PANTHER" id="PTHR20886">
    <property type="entry name" value="VANG-LIKE PROTEIN"/>
    <property type="match status" value="1"/>
</dbReference>
<evidence type="ECO:0000256" key="5">
    <source>
        <dbReference type="ARBA" id="ARBA00023136"/>
    </source>
</evidence>
<keyword evidence="3 8" id="KW-0812">Transmembrane</keyword>
<comment type="similarity">
    <text evidence="6 7">Belongs to the Vang family.</text>
</comment>
<proteinExistence type="inferred from homology"/>
<dbReference type="STRING" id="70415.A0A5S6QJB5"/>
<evidence type="ECO:0000313" key="10">
    <source>
        <dbReference type="WBParaSite" id="TMUE_2000007293.1"/>
    </source>
</evidence>
<feature type="transmembrane region" description="Helical" evidence="8">
    <location>
        <begin position="214"/>
        <end position="237"/>
    </location>
</feature>
<evidence type="ECO:0000256" key="8">
    <source>
        <dbReference type="SAM" id="Phobius"/>
    </source>
</evidence>
<sequence>MSLPDDGSSIQSERSGRVLHLANYASRNNGTRRGLQAMNAHKVSDCPGNFLVGSDLAAEKCIVQMKEASQDDNWGENTTCLTGNTSERSYNYDDVKRFKLISSDDTIRVLSSARCSRFASNVSAAGICFLSIASPIAMITIPKAASVLQIAPANDSVRSSTANGKSPPTYWQTSDCGPDCEGLLIGFSVKMTIMLFGIWALFVRRSGASLPRLYLSRACLLAFLFLCIFAYWLFYVVRIVLRYETDYNVIVTYALSLVDALLFVHYLVIVWVEVLHKRPSYRVHVVRSPDGESRTYILGNLSIQRAAVFLLHHYYREFPVYNPFLDRLPSRTKKSSASQVGSSVTPFKIYDVDGRSDSVNLPEVDAKAIMAAAARKRDSGHNERFYEEMEWERRVRKRKARLLTAAEEAFGHVQRIHMEKGVCAPMDACEAAQAVFPALARSLQKYIRVTKQQPRHPAESVLRHLTNCLTYDMSARAFLERFFGQFETPDNCVEYAKWSIACRPLVSQNLSHGLTFQLRCHSSGFDSAVTLLCSVTKLPFLDLTEEPLDPKADLFVLKFNSETSV</sequence>
<feature type="transmembrane region" description="Helical" evidence="8">
    <location>
        <begin position="182"/>
        <end position="202"/>
    </location>
</feature>
<evidence type="ECO:0000313" key="9">
    <source>
        <dbReference type="Proteomes" id="UP000046395"/>
    </source>
</evidence>
<evidence type="ECO:0000256" key="4">
    <source>
        <dbReference type="ARBA" id="ARBA00022989"/>
    </source>
</evidence>
<dbReference type="PIRSF" id="PIRSF007991">
    <property type="entry name" value="Strabismus"/>
    <property type="match status" value="1"/>
</dbReference>
<evidence type="ECO:0000256" key="6">
    <source>
        <dbReference type="ARBA" id="ARBA00025718"/>
    </source>
</evidence>
<keyword evidence="9" id="KW-1185">Reference proteome</keyword>
<keyword evidence="5 7" id="KW-0472">Membrane</keyword>
<feature type="transmembrane region" description="Helical" evidence="8">
    <location>
        <begin position="249"/>
        <end position="272"/>
    </location>
</feature>
<accession>A0A5S6QJB5</accession>
<protein>
    <recommendedName>
        <fullName evidence="7">Vang-like protein</fullName>
    </recommendedName>
</protein>
<dbReference type="AlphaFoldDB" id="A0A5S6QJB5"/>
<dbReference type="WBParaSite" id="TMUE_2000007293.1">
    <property type="protein sequence ID" value="TMUE_2000007293.1"/>
    <property type="gene ID" value="WBGene00290626"/>
</dbReference>
<keyword evidence="4 8" id="KW-1133">Transmembrane helix</keyword>
<evidence type="ECO:0000256" key="1">
    <source>
        <dbReference type="ARBA" id="ARBA00004651"/>
    </source>
</evidence>
<reference evidence="10" key="1">
    <citation type="submission" date="2019-12" db="UniProtKB">
        <authorList>
            <consortium name="WormBaseParasite"/>
        </authorList>
    </citation>
    <scope>IDENTIFICATION</scope>
</reference>
<dbReference type="Pfam" id="PF06638">
    <property type="entry name" value="Strabismus"/>
    <property type="match status" value="1"/>
</dbReference>